<keyword evidence="6 8" id="KW-1133">Transmembrane helix</keyword>
<protein>
    <submittedName>
        <fullName evidence="10">Oligosaccharyl transferase, archaeosortase A system-associated</fullName>
    </submittedName>
</protein>
<feature type="transmembrane region" description="Helical" evidence="8">
    <location>
        <begin position="12"/>
        <end position="31"/>
    </location>
</feature>
<keyword evidence="4 10" id="KW-0808">Transferase</keyword>
<dbReference type="OrthoDB" id="7672306at2"/>
<evidence type="ECO:0000256" key="3">
    <source>
        <dbReference type="ARBA" id="ARBA00022676"/>
    </source>
</evidence>
<sequence>MQLAEREKPTNPAAGILLVVILMIAAFLRFYELDRTSLWYDEAVSWSQSKGTLAELLASVAADNYPPLHNVILWLAMPLIGDSEMALRMPSAFLGVLAVWFVYLIGKHLAGREAGLLAAALLALSPLHIWYSTEARMYALLAACGLVFLFAVLKVLQRPSSLWIILLVFGGTCFLYSHVYALFAFAGVGIVCASFALAQIRSTKSLAGNNAVVVCLAMAASTISFLPWLYLLLKRARSVADEGFWIAYPDLPFLETLVFGLAGSLALFWVLTGLALTGVLMAFFSPPRTNADASAPRQEIMVCLAFTLGPAVLAYLYSVLLQPILFDRYLIAAWPGLIVLAAVGATRLLPRLAPVALVCVAIVLTYPQLDFTLNTKIRPEWRQIAEYFEENSSPEDRLLLYKGFAAPVLSYYLRDPDQFKAVEALDQLKESLGTQKESTTWLLLVHSNEQETSKAAEIFLSNGGSEAIRAFGWGASGLTLLTSNQNTR</sequence>
<keyword evidence="5 8" id="KW-0812">Transmembrane</keyword>
<dbReference type="AlphaFoldDB" id="A0A0M7AM87"/>
<keyword evidence="3" id="KW-0328">Glycosyltransferase</keyword>
<evidence type="ECO:0000259" key="9">
    <source>
        <dbReference type="Pfam" id="PF13231"/>
    </source>
</evidence>
<feature type="transmembrane region" description="Helical" evidence="8">
    <location>
        <begin position="114"/>
        <end position="131"/>
    </location>
</feature>
<dbReference type="STRING" id="311410.LA5095_03598"/>
<dbReference type="PANTHER" id="PTHR33908">
    <property type="entry name" value="MANNOSYLTRANSFERASE YKCB-RELATED"/>
    <property type="match status" value="1"/>
</dbReference>
<proteinExistence type="predicted"/>
<feature type="transmembrane region" description="Helical" evidence="8">
    <location>
        <begin position="300"/>
        <end position="320"/>
    </location>
</feature>
<evidence type="ECO:0000256" key="1">
    <source>
        <dbReference type="ARBA" id="ARBA00004651"/>
    </source>
</evidence>
<evidence type="ECO:0000313" key="11">
    <source>
        <dbReference type="Proteomes" id="UP000049983"/>
    </source>
</evidence>
<feature type="transmembrane region" description="Helical" evidence="8">
    <location>
        <begin position="253"/>
        <end position="280"/>
    </location>
</feature>
<evidence type="ECO:0000256" key="4">
    <source>
        <dbReference type="ARBA" id="ARBA00022679"/>
    </source>
</evidence>
<feature type="transmembrane region" description="Helical" evidence="8">
    <location>
        <begin position="326"/>
        <end position="345"/>
    </location>
</feature>
<dbReference type="GO" id="GO:0016763">
    <property type="term" value="F:pentosyltransferase activity"/>
    <property type="evidence" value="ECO:0007669"/>
    <property type="project" value="TreeGrafter"/>
</dbReference>
<feature type="transmembrane region" description="Helical" evidence="8">
    <location>
        <begin position="212"/>
        <end position="233"/>
    </location>
</feature>
<dbReference type="EMBL" id="CXWC01000013">
    <property type="protein sequence ID" value="CTQ76788.1"/>
    <property type="molecule type" value="Genomic_DNA"/>
</dbReference>
<keyword evidence="2" id="KW-1003">Cell membrane</keyword>
<dbReference type="Pfam" id="PF13231">
    <property type="entry name" value="PMT_2"/>
    <property type="match status" value="1"/>
</dbReference>
<reference evidence="11" key="1">
    <citation type="submission" date="2015-07" db="EMBL/GenBank/DDBJ databases">
        <authorList>
            <person name="Rodrigo-Torres Lidia"/>
            <person name="Arahal R.David."/>
        </authorList>
    </citation>
    <scope>NUCLEOTIDE SEQUENCE [LARGE SCALE GENOMIC DNA]</scope>
    <source>
        <strain evidence="11">CECT 5096</strain>
    </source>
</reference>
<dbReference type="InterPro" id="IPR050297">
    <property type="entry name" value="LipidA_mod_glycosyltrf_83"/>
</dbReference>
<accession>A0A0M7AM87</accession>
<dbReference type="RefSeq" id="WP_055117381.1">
    <property type="nucleotide sequence ID" value="NZ_CXWA01000004.1"/>
</dbReference>
<feature type="transmembrane region" description="Helical" evidence="8">
    <location>
        <begin position="137"/>
        <end position="153"/>
    </location>
</feature>
<dbReference type="GeneID" id="97672159"/>
<dbReference type="GO" id="GO:0005886">
    <property type="term" value="C:plasma membrane"/>
    <property type="evidence" value="ECO:0007669"/>
    <property type="project" value="UniProtKB-SubCell"/>
</dbReference>
<feature type="transmembrane region" description="Helical" evidence="8">
    <location>
        <begin position="85"/>
        <end position="105"/>
    </location>
</feature>
<evidence type="ECO:0000313" key="10">
    <source>
        <dbReference type="EMBL" id="CTQ76788.1"/>
    </source>
</evidence>
<feature type="domain" description="Glycosyltransferase RgtA/B/C/D-like" evidence="9">
    <location>
        <begin position="66"/>
        <end position="221"/>
    </location>
</feature>
<evidence type="ECO:0000256" key="8">
    <source>
        <dbReference type="SAM" id="Phobius"/>
    </source>
</evidence>
<dbReference type="Proteomes" id="UP000049983">
    <property type="component" value="Unassembled WGS sequence"/>
</dbReference>
<feature type="transmembrane region" description="Helical" evidence="8">
    <location>
        <begin position="183"/>
        <end position="200"/>
    </location>
</feature>
<evidence type="ECO:0000256" key="7">
    <source>
        <dbReference type="ARBA" id="ARBA00023136"/>
    </source>
</evidence>
<dbReference type="PANTHER" id="PTHR33908:SF11">
    <property type="entry name" value="MEMBRANE PROTEIN"/>
    <property type="match status" value="1"/>
</dbReference>
<keyword evidence="11" id="KW-1185">Reference proteome</keyword>
<gene>
    <name evidence="10" type="ORF">LA5096_04880</name>
</gene>
<evidence type="ECO:0000256" key="5">
    <source>
        <dbReference type="ARBA" id="ARBA00022692"/>
    </source>
</evidence>
<dbReference type="InterPro" id="IPR038731">
    <property type="entry name" value="RgtA/B/C-like"/>
</dbReference>
<feature type="transmembrane region" description="Helical" evidence="8">
    <location>
        <begin position="160"/>
        <end position="177"/>
    </location>
</feature>
<name>A0A0M7AM87_9HYPH</name>
<comment type="subcellular location">
    <subcellularLocation>
        <location evidence="1">Cell membrane</location>
        <topology evidence="1">Multi-pass membrane protein</topology>
    </subcellularLocation>
</comment>
<evidence type="ECO:0000256" key="2">
    <source>
        <dbReference type="ARBA" id="ARBA00022475"/>
    </source>
</evidence>
<dbReference type="GO" id="GO:0009103">
    <property type="term" value="P:lipopolysaccharide biosynthetic process"/>
    <property type="evidence" value="ECO:0007669"/>
    <property type="project" value="UniProtKB-ARBA"/>
</dbReference>
<organism evidence="10 11">
    <name type="scientific">Roseibium album</name>
    <dbReference type="NCBI Taxonomy" id="311410"/>
    <lineage>
        <taxon>Bacteria</taxon>
        <taxon>Pseudomonadati</taxon>
        <taxon>Pseudomonadota</taxon>
        <taxon>Alphaproteobacteria</taxon>
        <taxon>Hyphomicrobiales</taxon>
        <taxon>Stappiaceae</taxon>
        <taxon>Roseibium</taxon>
    </lineage>
</organism>
<evidence type="ECO:0000256" key="6">
    <source>
        <dbReference type="ARBA" id="ARBA00022989"/>
    </source>
</evidence>
<keyword evidence="7 8" id="KW-0472">Membrane</keyword>